<dbReference type="EC" id="3.1.4.11" evidence="7"/>
<evidence type="ECO:0000313" key="10">
    <source>
        <dbReference type="EMBL" id="PHH55098.1"/>
    </source>
</evidence>
<comment type="caution">
    <text evidence="10">The sequence shown here is derived from an EMBL/GenBank/DDBJ whole genome shotgun (WGS) entry which is preliminary data.</text>
</comment>
<dbReference type="Pfam" id="PF00388">
    <property type="entry name" value="PI-PLC-X"/>
    <property type="match status" value="1"/>
</dbReference>
<dbReference type="InterPro" id="IPR017946">
    <property type="entry name" value="PLC-like_Pdiesterase_TIM-brl"/>
</dbReference>
<accession>A0A2C5X5M2</accession>
<keyword evidence="2 7" id="KW-0378">Hydrolase</keyword>
<evidence type="ECO:0000256" key="5">
    <source>
        <dbReference type="ARBA" id="ARBA00023224"/>
    </source>
</evidence>
<dbReference type="Gene3D" id="2.60.40.150">
    <property type="entry name" value="C2 domain"/>
    <property type="match status" value="1"/>
</dbReference>
<evidence type="ECO:0000256" key="1">
    <source>
        <dbReference type="ARBA" id="ARBA00001195"/>
    </source>
</evidence>
<sequence length="589" mass="65311">MAFLAASLDKMNLMGRKKRRSKEEDADDVGDEIDGNTVAGGGHLARHSALHRAELRVSSAVQQFLVDRGELESTDISTEAEGGSSSPALKALLQKPHFKVPNELLSQNHSLPEYFVSSSHNTYLMAHQLYGTSSATAYETALTAGSRCVEIDAWDNDEDKDEPKVTHGYTLVSNISLRAVCEVIRDVMNKEAQLAESDPAFQTSPVLISLENHCSAHGQRRIVEIMNEVFGERLLGRALDHGDHCDSPESHVPLSLLGHRVLVIVEYHVPNERVDSDSSSSSSDDEEEKAAHKEYHQRKKQEHDSKIIPELEELGVYAQSVKPSDISWFDPGELLNGPHHHLINISETGLSAHIPHSSAQIARHNAKHLMRVFPKGTRISSRNLAPVKYWALGAQICALNWQTFNAGMQLNEALFTGTDGFVLKPAALRAGGSGEVLTGIKKRLRLHIAGASEIAPPKGYGEGEEGGGDWKPYVTCTLVHPGKTFGPIKRKTNCYRQHKLGFLHKGENLPATDPMWDETLEWEYEDSELVFLRILVKADLSFSINPNLRVIAVRLHYIVPGWTFLHLTDFSGHPTNSTLLVRFETEDIH</sequence>
<dbReference type="STRING" id="1035309.A0A2C5X5M2"/>
<dbReference type="PRINTS" id="PR00390">
    <property type="entry name" value="PHPHLIPASEC"/>
</dbReference>
<dbReference type="AlphaFoldDB" id="A0A2C5X5M2"/>
<dbReference type="SUPFAM" id="SSF51695">
    <property type="entry name" value="PLC-like phosphodiesterases"/>
    <property type="match status" value="1"/>
</dbReference>
<protein>
    <recommendedName>
        <fullName evidence="7">Phosphoinositide phospholipase C</fullName>
        <ecNumber evidence="7">3.1.4.11</ecNumber>
    </recommendedName>
</protein>
<dbReference type="SMART" id="SM00148">
    <property type="entry name" value="PLCXc"/>
    <property type="match status" value="1"/>
</dbReference>
<evidence type="ECO:0000256" key="7">
    <source>
        <dbReference type="RuleBase" id="RU361133"/>
    </source>
</evidence>
<dbReference type="Pfam" id="PF00387">
    <property type="entry name" value="PI-PLC-Y"/>
    <property type="match status" value="1"/>
</dbReference>
<dbReference type="SMART" id="SM00149">
    <property type="entry name" value="PLCYc"/>
    <property type="match status" value="1"/>
</dbReference>
<dbReference type="GO" id="GO:0051209">
    <property type="term" value="P:release of sequestered calcium ion into cytosol"/>
    <property type="evidence" value="ECO:0007669"/>
    <property type="project" value="TreeGrafter"/>
</dbReference>
<keyword evidence="5" id="KW-0807">Transducer</keyword>
<evidence type="ECO:0000313" key="11">
    <source>
        <dbReference type="Proteomes" id="UP000222788"/>
    </source>
</evidence>
<dbReference type="GO" id="GO:0048015">
    <property type="term" value="P:phosphatidylinositol-mediated signaling"/>
    <property type="evidence" value="ECO:0007669"/>
    <property type="project" value="TreeGrafter"/>
</dbReference>
<evidence type="ECO:0000256" key="4">
    <source>
        <dbReference type="ARBA" id="ARBA00023098"/>
    </source>
</evidence>
<keyword evidence="3 7" id="KW-0442">Lipid degradation</keyword>
<organism evidence="10 11">
    <name type="scientific">Ceratocystis fimbriata CBS 114723</name>
    <dbReference type="NCBI Taxonomy" id="1035309"/>
    <lineage>
        <taxon>Eukaryota</taxon>
        <taxon>Fungi</taxon>
        <taxon>Dikarya</taxon>
        <taxon>Ascomycota</taxon>
        <taxon>Pezizomycotina</taxon>
        <taxon>Sordariomycetes</taxon>
        <taxon>Hypocreomycetidae</taxon>
        <taxon>Microascales</taxon>
        <taxon>Ceratocystidaceae</taxon>
        <taxon>Ceratocystis</taxon>
    </lineage>
</organism>
<name>A0A2C5X5M2_9PEZI</name>
<feature type="region of interest" description="Disordered" evidence="8">
    <location>
        <begin position="15"/>
        <end position="34"/>
    </location>
</feature>
<dbReference type="GO" id="GO:0016042">
    <property type="term" value="P:lipid catabolic process"/>
    <property type="evidence" value="ECO:0007669"/>
    <property type="project" value="UniProtKB-KW"/>
</dbReference>
<evidence type="ECO:0000256" key="3">
    <source>
        <dbReference type="ARBA" id="ARBA00022963"/>
    </source>
</evidence>
<evidence type="ECO:0000259" key="9">
    <source>
        <dbReference type="PROSITE" id="PS50008"/>
    </source>
</evidence>
<gene>
    <name evidence="10" type="primary">PLC1</name>
    <name evidence="10" type="ORF">CFIMG_002930RA</name>
</gene>
<dbReference type="PANTHER" id="PTHR10336">
    <property type="entry name" value="PHOSPHOINOSITIDE-SPECIFIC PHOSPHOLIPASE C FAMILY PROTEIN"/>
    <property type="match status" value="1"/>
</dbReference>
<dbReference type="OrthoDB" id="269822at2759"/>
<dbReference type="GO" id="GO:0004435">
    <property type="term" value="F:phosphatidylinositol-4,5-bisphosphate phospholipase C activity"/>
    <property type="evidence" value="ECO:0007669"/>
    <property type="project" value="UniProtKB-EC"/>
</dbReference>
<keyword evidence="11" id="KW-1185">Reference proteome</keyword>
<feature type="region of interest" description="Disordered" evidence="8">
    <location>
        <begin position="273"/>
        <end position="304"/>
    </location>
</feature>
<evidence type="ECO:0000256" key="8">
    <source>
        <dbReference type="SAM" id="MobiDB-lite"/>
    </source>
</evidence>
<proteinExistence type="predicted"/>
<dbReference type="PROSITE" id="PS50008">
    <property type="entry name" value="PIPLC_Y_DOMAIN"/>
    <property type="match status" value="1"/>
</dbReference>
<dbReference type="PANTHER" id="PTHR10336:SF169">
    <property type="entry name" value="PHOSPHOINOSITIDE PHOSPHOLIPASE C"/>
    <property type="match status" value="1"/>
</dbReference>
<comment type="catalytic activity">
    <reaction evidence="1 7">
        <text>a 1,2-diacyl-sn-glycero-3-phospho-(1D-myo-inositol-4,5-bisphosphate) + H2O = 1D-myo-inositol 1,4,5-trisphosphate + a 1,2-diacyl-sn-glycerol + H(+)</text>
        <dbReference type="Rhea" id="RHEA:33179"/>
        <dbReference type="ChEBI" id="CHEBI:15377"/>
        <dbReference type="ChEBI" id="CHEBI:15378"/>
        <dbReference type="ChEBI" id="CHEBI:17815"/>
        <dbReference type="ChEBI" id="CHEBI:58456"/>
        <dbReference type="ChEBI" id="CHEBI:203600"/>
        <dbReference type="EC" id="3.1.4.11"/>
    </reaction>
</comment>
<comment type="function">
    <text evidence="6">The production of the second messenger molecules diacylglycerol (DAG) and inositol 1,4,5-trisphosphate (IP3) is mediated by activated phosphatidylinositol-specific phospholipase C enzymes.</text>
</comment>
<feature type="domain" description="PI-PLC Y-box" evidence="9">
    <location>
        <begin position="311"/>
        <end position="429"/>
    </location>
</feature>
<dbReference type="FunFam" id="3.20.20.190:FF:000039">
    <property type="entry name" value="Phosphoinositide phospholipase C"/>
    <property type="match status" value="1"/>
</dbReference>
<evidence type="ECO:0000256" key="2">
    <source>
        <dbReference type="ARBA" id="ARBA00022801"/>
    </source>
</evidence>
<reference evidence="10 11" key="1">
    <citation type="journal article" date="2013" name="Fungal Biol.">
        <title>Analysis of microsatellite markers in the genome of the plant pathogen Ceratocystis fimbriata.</title>
        <authorList>
            <person name="Simpson M.C."/>
            <person name="Wilken P.M."/>
            <person name="Coetzee M.P."/>
            <person name="Wingfield M.J."/>
            <person name="Wingfield B.D."/>
        </authorList>
    </citation>
    <scope>NUCLEOTIDE SEQUENCE [LARGE SCALE GENOMIC DNA]</scope>
    <source>
        <strain evidence="10 11">CBS 114723</strain>
    </source>
</reference>
<dbReference type="InterPro" id="IPR000909">
    <property type="entry name" value="PLipase_C_PInositol-sp_X_dom"/>
</dbReference>
<dbReference type="InterPro" id="IPR001192">
    <property type="entry name" value="PI-PLC_fam"/>
</dbReference>
<dbReference type="SUPFAM" id="SSF49562">
    <property type="entry name" value="C2 domain (Calcium/lipid-binding domain, CaLB)"/>
    <property type="match status" value="1"/>
</dbReference>
<feature type="compositionally biased region" description="Acidic residues" evidence="8">
    <location>
        <begin position="24"/>
        <end position="34"/>
    </location>
</feature>
<evidence type="ECO:0000256" key="6">
    <source>
        <dbReference type="ARBA" id="ARBA00059664"/>
    </source>
</evidence>
<dbReference type="Proteomes" id="UP000222788">
    <property type="component" value="Unassembled WGS sequence"/>
</dbReference>
<dbReference type="PROSITE" id="PS50007">
    <property type="entry name" value="PIPLC_X_DOMAIN"/>
    <property type="match status" value="1"/>
</dbReference>
<keyword evidence="4 7" id="KW-0443">Lipid metabolism</keyword>
<dbReference type="Gene3D" id="3.20.20.190">
    <property type="entry name" value="Phosphatidylinositol (PI) phosphodiesterase"/>
    <property type="match status" value="1"/>
</dbReference>
<reference evidence="10 11" key="2">
    <citation type="journal article" date="2013" name="IMA Fungus">
        <title>IMA Genome-F 1: Ceratocystis fimbriata: Draft nuclear genome sequence for the plant pathogen, Ceratocystis fimbriata.</title>
        <authorList>
            <person name="Wilken P.M."/>
            <person name="Steenkamp E.T."/>
            <person name="Wingfield M.J."/>
            <person name="de Beer Z.W."/>
            <person name="Wingfield B.D."/>
        </authorList>
    </citation>
    <scope>NUCLEOTIDE SEQUENCE [LARGE SCALE GENOMIC DNA]</scope>
    <source>
        <strain evidence="10 11">CBS 114723</strain>
    </source>
</reference>
<dbReference type="InterPro" id="IPR035892">
    <property type="entry name" value="C2_domain_sf"/>
</dbReference>
<dbReference type="InterPro" id="IPR001711">
    <property type="entry name" value="PLipase_C_Pinositol-sp_Y"/>
</dbReference>
<dbReference type="EMBL" id="APWK03000015">
    <property type="protein sequence ID" value="PHH55098.1"/>
    <property type="molecule type" value="Genomic_DNA"/>
</dbReference>